<evidence type="ECO:0000256" key="6">
    <source>
        <dbReference type="ARBA" id="ARBA00023136"/>
    </source>
</evidence>
<dbReference type="EMBL" id="QMFB01000001">
    <property type="protein sequence ID" value="RAV23188.1"/>
    <property type="molecule type" value="Genomic_DNA"/>
</dbReference>
<dbReference type="Pfam" id="PF00528">
    <property type="entry name" value="BPD_transp_1"/>
    <property type="match status" value="1"/>
</dbReference>
<accession>A0A329MV68</accession>
<organism evidence="9 10">
    <name type="scientific">Paenibacillus contaminans</name>
    <dbReference type="NCBI Taxonomy" id="450362"/>
    <lineage>
        <taxon>Bacteria</taxon>
        <taxon>Bacillati</taxon>
        <taxon>Bacillota</taxon>
        <taxon>Bacilli</taxon>
        <taxon>Bacillales</taxon>
        <taxon>Paenibacillaceae</taxon>
        <taxon>Paenibacillus</taxon>
    </lineage>
</organism>
<evidence type="ECO:0000256" key="7">
    <source>
        <dbReference type="RuleBase" id="RU363032"/>
    </source>
</evidence>
<evidence type="ECO:0000313" key="10">
    <source>
        <dbReference type="Proteomes" id="UP000250369"/>
    </source>
</evidence>
<comment type="similarity">
    <text evidence="7">Belongs to the binding-protein-dependent transport system permease family.</text>
</comment>
<keyword evidence="10" id="KW-1185">Reference proteome</keyword>
<feature type="transmembrane region" description="Helical" evidence="7">
    <location>
        <begin position="29"/>
        <end position="48"/>
    </location>
</feature>
<evidence type="ECO:0000256" key="5">
    <source>
        <dbReference type="ARBA" id="ARBA00022989"/>
    </source>
</evidence>
<keyword evidence="5 7" id="KW-1133">Transmembrane helix</keyword>
<keyword evidence="3" id="KW-1003">Cell membrane</keyword>
<feature type="domain" description="ABC transmembrane type-1" evidence="8">
    <location>
        <begin position="90"/>
        <end position="307"/>
    </location>
</feature>
<evidence type="ECO:0000256" key="3">
    <source>
        <dbReference type="ARBA" id="ARBA00022475"/>
    </source>
</evidence>
<comment type="subcellular location">
    <subcellularLocation>
        <location evidence="1 7">Cell membrane</location>
        <topology evidence="1 7">Multi-pass membrane protein</topology>
    </subcellularLocation>
</comment>
<feature type="transmembrane region" description="Helical" evidence="7">
    <location>
        <begin position="129"/>
        <end position="150"/>
    </location>
</feature>
<dbReference type="PROSITE" id="PS50928">
    <property type="entry name" value="ABC_TM1"/>
    <property type="match status" value="1"/>
</dbReference>
<gene>
    <name evidence="9" type="ORF">DQG23_03060</name>
</gene>
<dbReference type="Gene3D" id="1.10.3720.10">
    <property type="entry name" value="MetI-like"/>
    <property type="match status" value="1"/>
</dbReference>
<protein>
    <submittedName>
        <fullName evidence="9">Sugar ABC transporter permease</fullName>
    </submittedName>
</protein>
<proteinExistence type="inferred from homology"/>
<dbReference type="AlphaFoldDB" id="A0A329MV68"/>
<evidence type="ECO:0000313" key="9">
    <source>
        <dbReference type="EMBL" id="RAV23188.1"/>
    </source>
</evidence>
<name>A0A329MV68_9BACL</name>
<dbReference type="RefSeq" id="WP_113029299.1">
    <property type="nucleotide sequence ID" value="NZ_QMFB01000001.1"/>
</dbReference>
<dbReference type="InterPro" id="IPR035906">
    <property type="entry name" value="MetI-like_sf"/>
</dbReference>
<keyword evidence="6 7" id="KW-0472">Membrane</keyword>
<reference evidence="9 10" key="1">
    <citation type="journal article" date="2009" name="Int. J. Syst. Evol. Microbiol.">
        <title>Paenibacillus contaminans sp. nov., isolated from a contaminated laboratory plate.</title>
        <authorList>
            <person name="Chou J.H."/>
            <person name="Lee J.H."/>
            <person name="Lin M.C."/>
            <person name="Chang P.S."/>
            <person name="Arun A.B."/>
            <person name="Young C.C."/>
            <person name="Chen W.M."/>
        </authorList>
    </citation>
    <scope>NUCLEOTIDE SEQUENCE [LARGE SCALE GENOMIC DNA]</scope>
    <source>
        <strain evidence="9 10">CKOBP-6</strain>
    </source>
</reference>
<feature type="transmembrane region" description="Helical" evidence="7">
    <location>
        <begin position="225"/>
        <end position="248"/>
    </location>
</feature>
<dbReference type="SUPFAM" id="SSF161098">
    <property type="entry name" value="MetI-like"/>
    <property type="match status" value="1"/>
</dbReference>
<evidence type="ECO:0000259" key="8">
    <source>
        <dbReference type="PROSITE" id="PS50928"/>
    </source>
</evidence>
<dbReference type="CDD" id="cd06261">
    <property type="entry name" value="TM_PBP2"/>
    <property type="match status" value="1"/>
</dbReference>
<dbReference type="PANTHER" id="PTHR43227">
    <property type="entry name" value="BLL4140 PROTEIN"/>
    <property type="match status" value="1"/>
</dbReference>
<sequence>MERNLETNVQIRGGSSLLKRMKKELTSRYQLYLLVLLPLVYIVVFHYVPIYGLQIAFKDFIATKGISGSPWVGLKHFENFFNSPSFETVIRNTLFLTVYGLAVGFPIPIILALAFNITLRTKFKKSVQMFTYAPHFISVVVLVGMMYQFLSPKFGVVNQIIGYFGGDPVLFMGSEQWFRHIYVWSEVWQNMGWNTILYISVLANVDWEQHEAAIMDGASRFKRVLYVDLPVLIPVAVILLILNTGYIMSVGFEKVYLMQNPTNLATSEVISTYLYKLSFLSSFPNYSYSTAIGFFNSIINFLILLIVNGLAKRFGNTSLW</sequence>
<dbReference type="GO" id="GO:0055085">
    <property type="term" value="P:transmembrane transport"/>
    <property type="evidence" value="ECO:0007669"/>
    <property type="project" value="InterPro"/>
</dbReference>
<dbReference type="Proteomes" id="UP000250369">
    <property type="component" value="Unassembled WGS sequence"/>
</dbReference>
<feature type="transmembrane region" description="Helical" evidence="7">
    <location>
        <begin position="94"/>
        <end position="117"/>
    </location>
</feature>
<feature type="transmembrane region" description="Helical" evidence="7">
    <location>
        <begin position="286"/>
        <end position="311"/>
    </location>
</feature>
<feature type="transmembrane region" description="Helical" evidence="7">
    <location>
        <begin position="187"/>
        <end position="205"/>
    </location>
</feature>
<dbReference type="GO" id="GO:0005886">
    <property type="term" value="C:plasma membrane"/>
    <property type="evidence" value="ECO:0007669"/>
    <property type="project" value="UniProtKB-SubCell"/>
</dbReference>
<keyword evidence="2 7" id="KW-0813">Transport</keyword>
<comment type="caution">
    <text evidence="9">The sequence shown here is derived from an EMBL/GenBank/DDBJ whole genome shotgun (WGS) entry which is preliminary data.</text>
</comment>
<keyword evidence="4 7" id="KW-0812">Transmembrane</keyword>
<dbReference type="PANTHER" id="PTHR43227:SF11">
    <property type="entry name" value="BLL4140 PROTEIN"/>
    <property type="match status" value="1"/>
</dbReference>
<dbReference type="InterPro" id="IPR000515">
    <property type="entry name" value="MetI-like"/>
</dbReference>
<dbReference type="InterPro" id="IPR050809">
    <property type="entry name" value="UgpAE/MalFG_permease"/>
</dbReference>
<evidence type="ECO:0000256" key="4">
    <source>
        <dbReference type="ARBA" id="ARBA00022692"/>
    </source>
</evidence>
<evidence type="ECO:0000256" key="1">
    <source>
        <dbReference type="ARBA" id="ARBA00004651"/>
    </source>
</evidence>
<evidence type="ECO:0000256" key="2">
    <source>
        <dbReference type="ARBA" id="ARBA00022448"/>
    </source>
</evidence>
<dbReference type="OrthoDB" id="9785836at2"/>